<organism evidence="2 3">
    <name type="scientific">Peronospora matthiolae</name>
    <dbReference type="NCBI Taxonomy" id="2874970"/>
    <lineage>
        <taxon>Eukaryota</taxon>
        <taxon>Sar</taxon>
        <taxon>Stramenopiles</taxon>
        <taxon>Oomycota</taxon>
        <taxon>Peronosporomycetes</taxon>
        <taxon>Peronosporales</taxon>
        <taxon>Peronosporaceae</taxon>
        <taxon>Peronospora</taxon>
    </lineage>
</organism>
<sequence length="88" mass="9960">MFDGSFKAPRQVNLSGRKKPLTTSISSFKGRNDGSKDELLRTNRSAREERQAIKIRTAAIAKIQAQFRRVQASQIARAAVMHNLEYQL</sequence>
<accession>A0AAV1UHJ9</accession>
<evidence type="ECO:0000313" key="2">
    <source>
        <dbReference type="EMBL" id="CAK7933062.1"/>
    </source>
</evidence>
<gene>
    <name evidence="2" type="ORF">PM001_LOCUS18212</name>
</gene>
<protein>
    <recommendedName>
        <fullName evidence="4">DDE Tnp4 domain-containing protein</fullName>
    </recommendedName>
</protein>
<name>A0AAV1UHJ9_9STRA</name>
<dbReference type="Proteomes" id="UP001162060">
    <property type="component" value="Unassembled WGS sequence"/>
</dbReference>
<comment type="caution">
    <text evidence="2">The sequence shown here is derived from an EMBL/GenBank/DDBJ whole genome shotgun (WGS) entry which is preliminary data.</text>
</comment>
<dbReference type="EMBL" id="CAKLBY020000193">
    <property type="protein sequence ID" value="CAK7933062.1"/>
    <property type="molecule type" value="Genomic_DNA"/>
</dbReference>
<reference evidence="2" key="1">
    <citation type="submission" date="2024-01" db="EMBL/GenBank/DDBJ databases">
        <authorList>
            <person name="Webb A."/>
        </authorList>
    </citation>
    <scope>NUCLEOTIDE SEQUENCE</scope>
    <source>
        <strain evidence="2">Pm1</strain>
    </source>
</reference>
<proteinExistence type="predicted"/>
<feature type="region of interest" description="Disordered" evidence="1">
    <location>
        <begin position="1"/>
        <end position="47"/>
    </location>
</feature>
<evidence type="ECO:0008006" key="4">
    <source>
        <dbReference type="Google" id="ProtNLM"/>
    </source>
</evidence>
<evidence type="ECO:0000313" key="3">
    <source>
        <dbReference type="Proteomes" id="UP001162060"/>
    </source>
</evidence>
<evidence type="ECO:0000256" key="1">
    <source>
        <dbReference type="SAM" id="MobiDB-lite"/>
    </source>
</evidence>
<dbReference type="AlphaFoldDB" id="A0AAV1UHJ9"/>
<feature type="compositionally biased region" description="Basic and acidic residues" evidence="1">
    <location>
        <begin position="30"/>
        <end position="47"/>
    </location>
</feature>